<protein>
    <submittedName>
        <fullName evidence="10">Transcription factor DUO1</fullName>
    </submittedName>
</protein>
<evidence type="ECO:0000256" key="4">
    <source>
        <dbReference type="ARBA" id="ARBA00023125"/>
    </source>
</evidence>
<dbReference type="PROSITE" id="PS50090">
    <property type="entry name" value="MYB_LIKE"/>
    <property type="match status" value="2"/>
</dbReference>
<keyword evidence="5" id="KW-0804">Transcription</keyword>
<comment type="caution">
    <text evidence="10">The sequence shown here is derived from an EMBL/GenBank/DDBJ whole genome shotgun (WGS) entry which is preliminary data.</text>
</comment>
<evidence type="ECO:0000313" key="11">
    <source>
        <dbReference type="Proteomes" id="UP000288805"/>
    </source>
</evidence>
<dbReference type="FunFam" id="1.10.10.60:FF:000060">
    <property type="entry name" value="MYB transcription factor"/>
    <property type="match status" value="1"/>
</dbReference>
<dbReference type="SUPFAM" id="SSF46689">
    <property type="entry name" value="Homeodomain-like"/>
    <property type="match status" value="1"/>
</dbReference>
<dbReference type="Pfam" id="PF00249">
    <property type="entry name" value="Myb_DNA-binding"/>
    <property type="match status" value="2"/>
</dbReference>
<evidence type="ECO:0000256" key="5">
    <source>
        <dbReference type="ARBA" id="ARBA00023163"/>
    </source>
</evidence>
<proteinExistence type="predicted"/>
<dbReference type="InterPro" id="IPR053106">
    <property type="entry name" value="Plant_Male-Germline_Reg_TFs"/>
</dbReference>
<evidence type="ECO:0000256" key="6">
    <source>
        <dbReference type="ARBA" id="ARBA00023242"/>
    </source>
</evidence>
<dbReference type="PANTHER" id="PTHR47996">
    <property type="entry name" value="TRANSCRIPTION FACTOR DUO1"/>
    <property type="match status" value="1"/>
</dbReference>
<dbReference type="FunFam" id="1.10.10.60:FF:000351">
    <property type="entry name" value="Transcription factor GAMYB"/>
    <property type="match status" value="1"/>
</dbReference>
<dbReference type="PROSITE" id="PS51294">
    <property type="entry name" value="HTH_MYB"/>
    <property type="match status" value="2"/>
</dbReference>
<dbReference type="EMBL" id="QGNW01000254">
    <property type="protein sequence ID" value="RVW81300.1"/>
    <property type="molecule type" value="Genomic_DNA"/>
</dbReference>
<evidence type="ECO:0000259" key="8">
    <source>
        <dbReference type="PROSITE" id="PS50090"/>
    </source>
</evidence>
<feature type="region of interest" description="Disordered" evidence="7">
    <location>
        <begin position="292"/>
        <end position="323"/>
    </location>
</feature>
<sequence>MEGERDEIKKGPWKAEEDEVLINHVNKYGPRDWSSIRSKGLLQRTGKSCRLRWVNKLRPNLKKYSIFLLFLALSFLIGCKFSSEEERLVIELQAQFGNKWARIATYLPGRTDNDVKNFWSSRQKRLARILQTPSSSPSSSQSHKNPGEVPFLHDFPTLEVPNFSASMEEDLSSKSSYIDNSEMIKLVGLPDMVEPNLPALETNLFQLQFNHADQKTPCMESQSQFPFPHLPQPQPALMLSPESQELVARLDDPNFFDVFGDRDVSQELGNGAQLPVEPTFFELESCKSCGKRKENPMTPDSFFDDFPTDMFDHMEPLPSPSEW</sequence>
<gene>
    <name evidence="10" type="primary">DUO1_1</name>
    <name evidence="10" type="ORF">CK203_038069</name>
</gene>
<evidence type="ECO:0000256" key="1">
    <source>
        <dbReference type="ARBA" id="ARBA00004123"/>
    </source>
</evidence>
<evidence type="ECO:0000313" key="10">
    <source>
        <dbReference type="EMBL" id="RVW81300.1"/>
    </source>
</evidence>
<dbReference type="SMART" id="SM00717">
    <property type="entry name" value="SANT"/>
    <property type="match status" value="2"/>
</dbReference>
<dbReference type="GO" id="GO:0003677">
    <property type="term" value="F:DNA binding"/>
    <property type="evidence" value="ECO:0007669"/>
    <property type="project" value="UniProtKB-KW"/>
</dbReference>
<dbReference type="AlphaFoldDB" id="A0A438HA24"/>
<comment type="subcellular location">
    <subcellularLocation>
        <location evidence="1">Nucleus</location>
    </subcellularLocation>
</comment>
<feature type="domain" description="HTH myb-type" evidence="9">
    <location>
        <begin position="73"/>
        <end position="127"/>
    </location>
</feature>
<dbReference type="Proteomes" id="UP000288805">
    <property type="component" value="Unassembled WGS sequence"/>
</dbReference>
<keyword evidence="2" id="KW-0677">Repeat</keyword>
<feature type="domain" description="Myb-like" evidence="8">
    <location>
        <begin position="5"/>
        <end position="57"/>
    </location>
</feature>
<accession>A0A438HA24</accession>
<feature type="domain" description="HTH myb-type" evidence="9">
    <location>
        <begin position="5"/>
        <end position="61"/>
    </location>
</feature>
<organism evidence="10 11">
    <name type="scientific">Vitis vinifera</name>
    <name type="common">Grape</name>
    <dbReference type="NCBI Taxonomy" id="29760"/>
    <lineage>
        <taxon>Eukaryota</taxon>
        <taxon>Viridiplantae</taxon>
        <taxon>Streptophyta</taxon>
        <taxon>Embryophyta</taxon>
        <taxon>Tracheophyta</taxon>
        <taxon>Spermatophyta</taxon>
        <taxon>Magnoliopsida</taxon>
        <taxon>eudicotyledons</taxon>
        <taxon>Gunneridae</taxon>
        <taxon>Pentapetalae</taxon>
        <taxon>rosids</taxon>
        <taxon>Vitales</taxon>
        <taxon>Vitaceae</taxon>
        <taxon>Viteae</taxon>
        <taxon>Vitis</taxon>
    </lineage>
</organism>
<feature type="domain" description="Myb-like" evidence="8">
    <location>
        <begin position="80"/>
        <end position="123"/>
    </location>
</feature>
<evidence type="ECO:0000259" key="9">
    <source>
        <dbReference type="PROSITE" id="PS51294"/>
    </source>
</evidence>
<dbReference type="InterPro" id="IPR017930">
    <property type="entry name" value="Myb_dom"/>
</dbReference>
<dbReference type="CDD" id="cd00167">
    <property type="entry name" value="SANT"/>
    <property type="match status" value="2"/>
</dbReference>
<evidence type="ECO:0000256" key="3">
    <source>
        <dbReference type="ARBA" id="ARBA00023015"/>
    </source>
</evidence>
<dbReference type="InterPro" id="IPR009057">
    <property type="entry name" value="Homeodomain-like_sf"/>
</dbReference>
<evidence type="ECO:0000256" key="2">
    <source>
        <dbReference type="ARBA" id="ARBA00022737"/>
    </source>
</evidence>
<dbReference type="PANTHER" id="PTHR47996:SF3">
    <property type="entry name" value="TRANSCRIPTION FACTOR DUO1"/>
    <property type="match status" value="1"/>
</dbReference>
<keyword evidence="3" id="KW-0805">Transcription regulation</keyword>
<dbReference type="GO" id="GO:0005634">
    <property type="term" value="C:nucleus"/>
    <property type="evidence" value="ECO:0007669"/>
    <property type="project" value="UniProtKB-SubCell"/>
</dbReference>
<evidence type="ECO:0000256" key="7">
    <source>
        <dbReference type="SAM" id="MobiDB-lite"/>
    </source>
</evidence>
<dbReference type="InterPro" id="IPR001005">
    <property type="entry name" value="SANT/Myb"/>
</dbReference>
<name>A0A438HA24_VITVI</name>
<reference evidence="10 11" key="1">
    <citation type="journal article" date="2018" name="PLoS Genet.">
        <title>Population sequencing reveals clonal diversity and ancestral inbreeding in the grapevine cultivar Chardonnay.</title>
        <authorList>
            <person name="Roach M.J."/>
            <person name="Johnson D.L."/>
            <person name="Bohlmann J."/>
            <person name="van Vuuren H.J."/>
            <person name="Jones S.J."/>
            <person name="Pretorius I.S."/>
            <person name="Schmidt S.A."/>
            <person name="Borneman A.R."/>
        </authorList>
    </citation>
    <scope>NUCLEOTIDE SEQUENCE [LARGE SCALE GENOMIC DNA]</scope>
    <source>
        <strain evidence="11">cv. Chardonnay</strain>
        <tissue evidence="10">Leaf</tissue>
    </source>
</reference>
<keyword evidence="4" id="KW-0238">DNA-binding</keyword>
<dbReference type="Gene3D" id="1.10.10.60">
    <property type="entry name" value="Homeodomain-like"/>
    <property type="match status" value="2"/>
</dbReference>
<keyword evidence="6" id="KW-0539">Nucleus</keyword>